<dbReference type="EMBL" id="WKPI01000048">
    <property type="protein sequence ID" value="MSC34898.1"/>
    <property type="molecule type" value="Genomic_DNA"/>
</dbReference>
<dbReference type="SUPFAM" id="SSF109604">
    <property type="entry name" value="HD-domain/PDEase-like"/>
    <property type="match status" value="1"/>
</dbReference>
<proteinExistence type="predicted"/>
<dbReference type="PANTHER" id="PTHR45228">
    <property type="entry name" value="CYCLIC DI-GMP PHOSPHODIESTERASE TM_0186-RELATED"/>
    <property type="match status" value="1"/>
</dbReference>
<evidence type="ECO:0000313" key="4">
    <source>
        <dbReference type="EMBL" id="MSA89992.1"/>
    </source>
</evidence>
<feature type="domain" description="HD-GYP" evidence="3">
    <location>
        <begin position="18"/>
        <end position="204"/>
    </location>
</feature>
<dbReference type="OrthoDB" id="9759601at2"/>
<feature type="domain" description="HD" evidence="2">
    <location>
        <begin position="40"/>
        <end position="162"/>
    </location>
</feature>
<dbReference type="InterPro" id="IPR052020">
    <property type="entry name" value="Cyclic_di-GMP/3'3'-cGAMP_PDE"/>
</dbReference>
<dbReference type="PROSITE" id="PS51831">
    <property type="entry name" value="HD"/>
    <property type="match status" value="1"/>
</dbReference>
<dbReference type="PROSITE" id="PS51832">
    <property type="entry name" value="HD_GYP"/>
    <property type="match status" value="1"/>
</dbReference>
<dbReference type="NCBIfam" id="TIGR00277">
    <property type="entry name" value="HDIG"/>
    <property type="match status" value="1"/>
</dbReference>
<dbReference type="Proteomes" id="UP000480929">
    <property type="component" value="Unassembled WGS sequence"/>
</dbReference>
<dbReference type="InterPro" id="IPR003607">
    <property type="entry name" value="HD/PDEase_dom"/>
</dbReference>
<evidence type="ECO:0000313" key="7">
    <source>
        <dbReference type="Proteomes" id="UP000480929"/>
    </source>
</evidence>
<keyword evidence="7" id="KW-1185">Reference proteome</keyword>
<evidence type="ECO:0000256" key="1">
    <source>
        <dbReference type="SAM" id="MobiDB-lite"/>
    </source>
</evidence>
<reference evidence="6 7" key="1">
    <citation type="journal article" date="2019" name="Nat. Med.">
        <title>A library of human gut bacterial isolates paired with longitudinal multiomics data enables mechanistic microbiome research.</title>
        <authorList>
            <person name="Poyet M."/>
            <person name="Groussin M."/>
            <person name="Gibbons S.M."/>
            <person name="Avila-Pacheco J."/>
            <person name="Jiang X."/>
            <person name="Kearney S.M."/>
            <person name="Perrotta A.R."/>
            <person name="Berdy B."/>
            <person name="Zhao S."/>
            <person name="Lieberman T.D."/>
            <person name="Swanson P.K."/>
            <person name="Smith M."/>
            <person name="Roesemann S."/>
            <person name="Alexander J.E."/>
            <person name="Rich S.A."/>
            <person name="Livny J."/>
            <person name="Vlamakis H."/>
            <person name="Clish C."/>
            <person name="Bullock K."/>
            <person name="Deik A."/>
            <person name="Scott J."/>
            <person name="Pierce K.A."/>
            <person name="Xavier R.J."/>
            <person name="Alm E.J."/>
        </authorList>
    </citation>
    <scope>NUCLEOTIDE SEQUENCE [LARGE SCALE GENOMIC DNA]</scope>
    <source>
        <strain evidence="4 6">BIOML-A4</strain>
        <strain evidence="5 7">BIOML-A5</strain>
    </source>
</reference>
<dbReference type="CDD" id="cd00077">
    <property type="entry name" value="HDc"/>
    <property type="match status" value="1"/>
</dbReference>
<dbReference type="SMART" id="SM00471">
    <property type="entry name" value="HDc"/>
    <property type="match status" value="1"/>
</dbReference>
<dbReference type="InterPro" id="IPR037522">
    <property type="entry name" value="HD_GYP_dom"/>
</dbReference>
<evidence type="ECO:0000313" key="5">
    <source>
        <dbReference type="EMBL" id="MSC34898.1"/>
    </source>
</evidence>
<dbReference type="InterPro" id="IPR006674">
    <property type="entry name" value="HD_domain"/>
</dbReference>
<dbReference type="AlphaFoldDB" id="A0A6N7S8L2"/>
<accession>A0A6N7S8L2</accession>
<comment type="caution">
    <text evidence="4">The sequence shown here is derived from an EMBL/GenBank/DDBJ whole genome shotgun (WGS) entry which is preliminary data.</text>
</comment>
<evidence type="ECO:0000259" key="3">
    <source>
        <dbReference type="PROSITE" id="PS51832"/>
    </source>
</evidence>
<evidence type="ECO:0000313" key="6">
    <source>
        <dbReference type="Proteomes" id="UP000433575"/>
    </source>
</evidence>
<protein>
    <submittedName>
        <fullName evidence="4">HD domain-containing protein</fullName>
    </submittedName>
</protein>
<evidence type="ECO:0000259" key="2">
    <source>
        <dbReference type="PROSITE" id="PS51831"/>
    </source>
</evidence>
<name>A0A6N7S8L2_9FIRM</name>
<dbReference type="EMBL" id="WKPJ01000018">
    <property type="protein sequence ID" value="MSA89992.1"/>
    <property type="molecule type" value="Genomic_DNA"/>
</dbReference>
<gene>
    <name evidence="5" type="ORF">GKD88_17400</name>
    <name evidence="4" type="ORF">GKE08_11700</name>
</gene>
<organism evidence="4 6">
    <name type="scientific">Holdemania massiliensis</name>
    <dbReference type="NCBI Taxonomy" id="1468449"/>
    <lineage>
        <taxon>Bacteria</taxon>
        <taxon>Bacillati</taxon>
        <taxon>Bacillota</taxon>
        <taxon>Erysipelotrichia</taxon>
        <taxon>Erysipelotrichales</taxon>
        <taxon>Erysipelotrichaceae</taxon>
        <taxon>Holdemania</taxon>
    </lineage>
</organism>
<dbReference type="Proteomes" id="UP000433575">
    <property type="component" value="Unassembled WGS sequence"/>
</dbReference>
<dbReference type="Gene3D" id="1.10.3210.10">
    <property type="entry name" value="Hypothetical protein af1432"/>
    <property type="match status" value="1"/>
</dbReference>
<feature type="compositionally biased region" description="Basic and acidic residues" evidence="1">
    <location>
        <begin position="10"/>
        <end position="20"/>
    </location>
</feature>
<feature type="region of interest" description="Disordered" evidence="1">
    <location>
        <begin position="1"/>
        <end position="20"/>
    </location>
</feature>
<dbReference type="Pfam" id="PF13487">
    <property type="entry name" value="HD_5"/>
    <property type="match status" value="1"/>
</dbReference>
<dbReference type="InterPro" id="IPR006675">
    <property type="entry name" value="HDIG_dom"/>
</dbReference>
<sequence>MALSILQRKKGGDRMKNDPSQREAVITAYLSALRARDKETSSHSLRVSRLACEMAAELAWSEARCQKLKEGALMHDLGKLAISDAVLLKPGRLNDWQWQQMRKHPAEGARLIRQTPILNDLAPMVLQHHERWDGKGYPYGLKAAEICEEARVLALADAYDAMICRRPYHASMPLPEVLSQIEQGRGNQFDPELTDCFLRLHHPF</sequence>